<evidence type="ECO:0000313" key="1">
    <source>
        <dbReference type="EMBL" id="URD96887.1"/>
    </source>
</evidence>
<evidence type="ECO:0000313" key="2">
    <source>
        <dbReference type="Proteomes" id="UP001055439"/>
    </source>
</evidence>
<keyword evidence="2" id="KW-1185">Reference proteome</keyword>
<organism evidence="1 2">
    <name type="scientific">Musa troglodytarum</name>
    <name type="common">fe'i banana</name>
    <dbReference type="NCBI Taxonomy" id="320322"/>
    <lineage>
        <taxon>Eukaryota</taxon>
        <taxon>Viridiplantae</taxon>
        <taxon>Streptophyta</taxon>
        <taxon>Embryophyta</taxon>
        <taxon>Tracheophyta</taxon>
        <taxon>Spermatophyta</taxon>
        <taxon>Magnoliopsida</taxon>
        <taxon>Liliopsida</taxon>
        <taxon>Zingiberales</taxon>
        <taxon>Musaceae</taxon>
        <taxon>Musa</taxon>
    </lineage>
</organism>
<dbReference type="EMBL" id="CP097506">
    <property type="protein sequence ID" value="URD96887.1"/>
    <property type="molecule type" value="Genomic_DNA"/>
</dbReference>
<proteinExistence type="predicted"/>
<dbReference type="Proteomes" id="UP001055439">
    <property type="component" value="Chromosome 4"/>
</dbReference>
<reference evidence="1" key="1">
    <citation type="submission" date="2022-05" db="EMBL/GenBank/DDBJ databases">
        <title>The Musa troglodytarum L. genome provides insights into the mechanism of non-climacteric behaviour and enrichment of carotenoids.</title>
        <authorList>
            <person name="Wang J."/>
        </authorList>
    </citation>
    <scope>NUCLEOTIDE SEQUENCE</scope>
    <source>
        <tissue evidence="1">Leaf</tissue>
    </source>
</reference>
<accession>A0A9E7JW95</accession>
<name>A0A9E7JW95_9LILI</name>
<sequence length="203" mass="22061">MTQLGSQKMEFVKAPEDFGKMQISVDSQVQFAKIKRVKRSDTGIFGIFNLAAFCGKISEMTCLGIIDFAGFPGSSHLSNADSGRSVVSSSTSGKVNSFGSTFGCLLGKPWKRTSRVFRLVFGPLLHRHGVPLRGPEVLVPAVAADSHPEPLAFAWDLHVARWWLGSRDLRVPAFGALTLRLAHDGCRGPHEVRPGLTGRPCSR</sequence>
<dbReference type="AlphaFoldDB" id="A0A9E7JW95"/>
<protein>
    <submittedName>
        <fullName evidence="1">Uncharacterized protein</fullName>
    </submittedName>
</protein>
<gene>
    <name evidence="1" type="ORF">MUK42_10365</name>
</gene>